<accession>A0AA94M0V2</accession>
<dbReference type="Proteomes" id="UP000249013">
    <property type="component" value="Chromosome 1"/>
</dbReference>
<name>A0AA94M0V2_9STRE</name>
<dbReference type="RefSeq" id="WP_157769857.1">
    <property type="nucleotide sequence ID" value="NZ_LS483409.1"/>
</dbReference>
<protein>
    <submittedName>
        <fullName evidence="1">Uncharacterized protein</fullName>
    </submittedName>
</protein>
<evidence type="ECO:0000313" key="1">
    <source>
        <dbReference type="EMBL" id="SQG78762.1"/>
    </source>
</evidence>
<proteinExistence type="predicted"/>
<dbReference type="AlphaFoldDB" id="A0AA94M0V2"/>
<reference evidence="1 2" key="1">
    <citation type="submission" date="2018-06" db="EMBL/GenBank/DDBJ databases">
        <authorList>
            <consortium name="Pathogen Informatics"/>
            <person name="Doyle S."/>
        </authorList>
    </citation>
    <scope>NUCLEOTIDE SEQUENCE [LARGE SCALE GENOMIC DNA]</scope>
    <source>
        <strain evidence="1 2">NCTC13773</strain>
    </source>
</reference>
<dbReference type="EMBL" id="LS483409">
    <property type="protein sequence ID" value="SQG78762.1"/>
    <property type="molecule type" value="Genomic_DNA"/>
</dbReference>
<sequence>MKPKRYPYSGQKKESTFKTIDVMIDGNGSVEFIRNNRLAQIYSLEKEGN</sequence>
<organism evidence="1 2">
    <name type="scientific">Streptococcus gallolyticus</name>
    <dbReference type="NCBI Taxonomy" id="315405"/>
    <lineage>
        <taxon>Bacteria</taxon>
        <taxon>Bacillati</taxon>
        <taxon>Bacillota</taxon>
        <taxon>Bacilli</taxon>
        <taxon>Lactobacillales</taxon>
        <taxon>Streptococcaceae</taxon>
        <taxon>Streptococcus</taxon>
    </lineage>
</organism>
<evidence type="ECO:0000313" key="2">
    <source>
        <dbReference type="Proteomes" id="UP000249013"/>
    </source>
</evidence>
<gene>
    <name evidence="1" type="ORF">NCTC13773_00543</name>
</gene>